<gene>
    <name evidence="1" type="ORF">AYI68_g4544</name>
</gene>
<evidence type="ECO:0000313" key="2">
    <source>
        <dbReference type="Proteomes" id="UP000187455"/>
    </source>
</evidence>
<evidence type="ECO:0000313" key="1">
    <source>
        <dbReference type="EMBL" id="OLY81353.1"/>
    </source>
</evidence>
<comment type="caution">
    <text evidence="1">The sequence shown here is derived from an EMBL/GenBank/DDBJ whole genome shotgun (WGS) entry which is preliminary data.</text>
</comment>
<reference evidence="1 2" key="1">
    <citation type="journal article" date="2016" name="Mol. Biol. Evol.">
        <title>Genome-Wide Survey of Gut Fungi (Harpellales) Reveals the First Horizontally Transferred Ubiquitin Gene from a Mosquito Host.</title>
        <authorList>
            <person name="Wang Y."/>
            <person name="White M.M."/>
            <person name="Kvist S."/>
            <person name="Moncalvo J.M."/>
        </authorList>
    </citation>
    <scope>NUCLEOTIDE SEQUENCE [LARGE SCALE GENOMIC DNA]</scope>
    <source>
        <strain evidence="1 2">ALG-7-W6</strain>
    </source>
</reference>
<sequence length="132" mass="15353">MIPMTIYQAVSLASIIISNSGVIGKNEGSFQFFKWPLKNSRFCITRYVGLTVDVYEVAIDQDWFFSSNKRRGKYNPGRSAIYIAWAFPIKLAGNMRDVLPAEIRFPASRRRSLIFKVMTFREIFRLFIVINR</sequence>
<proteinExistence type="predicted"/>
<dbReference type="EMBL" id="LSSL01002538">
    <property type="protein sequence ID" value="OLY81353.1"/>
    <property type="molecule type" value="Genomic_DNA"/>
</dbReference>
<name>A0A1R0GWT6_9FUNG</name>
<protein>
    <submittedName>
        <fullName evidence="1">Uncharacterized protein</fullName>
    </submittedName>
</protein>
<accession>A0A1R0GWT6</accession>
<dbReference type="AlphaFoldDB" id="A0A1R0GWT6"/>
<organism evidence="1 2">
    <name type="scientific">Smittium mucronatum</name>
    <dbReference type="NCBI Taxonomy" id="133383"/>
    <lineage>
        <taxon>Eukaryota</taxon>
        <taxon>Fungi</taxon>
        <taxon>Fungi incertae sedis</taxon>
        <taxon>Zoopagomycota</taxon>
        <taxon>Kickxellomycotina</taxon>
        <taxon>Harpellomycetes</taxon>
        <taxon>Harpellales</taxon>
        <taxon>Legeriomycetaceae</taxon>
        <taxon>Smittium</taxon>
    </lineage>
</organism>
<dbReference type="Proteomes" id="UP000187455">
    <property type="component" value="Unassembled WGS sequence"/>
</dbReference>
<keyword evidence="2" id="KW-1185">Reference proteome</keyword>